<dbReference type="eggNOG" id="COG1859">
    <property type="taxonomic scope" value="Bacteria"/>
</dbReference>
<evidence type="ECO:0000313" key="7">
    <source>
        <dbReference type="Proteomes" id="UP000027142"/>
    </source>
</evidence>
<dbReference type="InterPro" id="IPR042080">
    <property type="entry name" value="RNA_2'-PTrans_N"/>
</dbReference>
<evidence type="ECO:0000256" key="3">
    <source>
        <dbReference type="ARBA" id="ARBA00023027"/>
    </source>
</evidence>
<proteinExistence type="inferred from homology"/>
<dbReference type="GO" id="GO:0000215">
    <property type="term" value="F:tRNA 2'-phosphotransferase activity"/>
    <property type="evidence" value="ECO:0007669"/>
    <property type="project" value="TreeGrafter"/>
</dbReference>
<dbReference type="STRING" id="1246626.BleG1_0123"/>
<dbReference type="Gene3D" id="1.10.10.970">
    <property type="entry name" value="RNA 2'-phosphotransferase, Tpt1/KptA family, N-terminal domain"/>
    <property type="match status" value="1"/>
</dbReference>
<dbReference type="Proteomes" id="UP000027142">
    <property type="component" value="Chromosome"/>
</dbReference>
<dbReference type="RefSeq" id="WP_038475935.1">
    <property type="nucleotide sequence ID" value="NZ_CP003923.1"/>
</dbReference>
<dbReference type="EMBL" id="CP003923">
    <property type="protein sequence ID" value="AIC92738.1"/>
    <property type="molecule type" value="Genomic_DNA"/>
</dbReference>
<dbReference type="HOGENOM" id="CLU_052998_4_0_9"/>
<dbReference type="InterPro" id="IPR002745">
    <property type="entry name" value="Ptrans_KptA/Tpt1"/>
</dbReference>
<dbReference type="GO" id="GO:0006388">
    <property type="term" value="P:tRNA splicing, via endonucleolytic cleavage and ligation"/>
    <property type="evidence" value="ECO:0007669"/>
    <property type="project" value="UniProtKB-UniRule"/>
</dbReference>
<dbReference type="OrthoDB" id="4537997at2"/>
<dbReference type="GO" id="GO:0003950">
    <property type="term" value="F:NAD+ poly-ADP-ribosyltransferase activity"/>
    <property type="evidence" value="ECO:0007669"/>
    <property type="project" value="InterPro"/>
</dbReference>
<keyword evidence="3 5" id="KW-0520">NAD</keyword>
<dbReference type="PATRIC" id="fig|1246626.3.peg.114"/>
<dbReference type="AlphaFoldDB" id="A0A060LWR6"/>
<gene>
    <name evidence="5" type="primary">kptA</name>
    <name evidence="6" type="ORF">BleG1_0123</name>
</gene>
<dbReference type="EC" id="2.7.1.-" evidence="5"/>
<comment type="similarity">
    <text evidence="1 5">Belongs to the KptA/TPT1 family.</text>
</comment>
<dbReference type="Pfam" id="PF01885">
    <property type="entry name" value="PTS_2-RNA"/>
    <property type="match status" value="1"/>
</dbReference>
<dbReference type="InterPro" id="IPR022928">
    <property type="entry name" value="RNA_2'-PTrans_KptA"/>
</dbReference>
<dbReference type="PANTHER" id="PTHR12684">
    <property type="entry name" value="PUTATIVE PHOSPHOTRANSFERASE"/>
    <property type="match status" value="1"/>
</dbReference>
<evidence type="ECO:0000256" key="2">
    <source>
        <dbReference type="ARBA" id="ARBA00022679"/>
    </source>
</evidence>
<dbReference type="InterPro" id="IPR042081">
    <property type="entry name" value="RNA_2'-PTrans_C"/>
</dbReference>
<evidence type="ECO:0000256" key="4">
    <source>
        <dbReference type="ARBA" id="ARBA00025212"/>
    </source>
</evidence>
<protein>
    <recommendedName>
        <fullName evidence="5">Probable RNA 2'-phosphotransferase</fullName>
        <ecNumber evidence="5">2.7.1.-</ecNumber>
    </recommendedName>
</protein>
<dbReference type="HAMAP" id="MF_00299">
    <property type="entry name" value="KptA"/>
    <property type="match status" value="1"/>
</dbReference>
<dbReference type="SUPFAM" id="SSF56399">
    <property type="entry name" value="ADP-ribosylation"/>
    <property type="match status" value="1"/>
</dbReference>
<comment type="function">
    <text evidence="4 5">Removes the 2'-phosphate from RNA via an intermediate in which the phosphate is ADP-ribosylated by NAD followed by a presumed transesterification to release the RNA and generate ADP-ribose 1''-2''-cyclic phosphate (APPR&gt;P). May function as an ADP-ribosylase.</text>
</comment>
<evidence type="ECO:0000313" key="6">
    <source>
        <dbReference type="EMBL" id="AIC92738.1"/>
    </source>
</evidence>
<evidence type="ECO:0000256" key="5">
    <source>
        <dbReference type="HAMAP-Rule" id="MF_00299"/>
    </source>
</evidence>
<name>A0A060LWR6_9BACI</name>
<accession>A0A060LWR6</accession>
<reference evidence="6 7" key="1">
    <citation type="journal article" date="2014" name="Gene">
        <title>A comparative genomic analysis of the alkalitolerant soil bacterium Bacillus lehensis G1.</title>
        <authorList>
            <person name="Noor Y.M."/>
            <person name="Samsulrizal N.H."/>
            <person name="Jema'on N.A."/>
            <person name="Low K.O."/>
            <person name="Ramli A.N."/>
            <person name="Alias N.I."/>
            <person name="Damis S.I."/>
            <person name="Fuzi S.F."/>
            <person name="Isa M.N."/>
            <person name="Murad A.M."/>
            <person name="Raih M.F."/>
            <person name="Bakar F.D."/>
            <person name="Najimudin N."/>
            <person name="Mahadi N.M."/>
            <person name="Illias R.M."/>
        </authorList>
    </citation>
    <scope>NUCLEOTIDE SEQUENCE [LARGE SCALE GENOMIC DNA]</scope>
    <source>
        <strain evidence="6 7">G1</strain>
    </source>
</reference>
<keyword evidence="7" id="KW-1185">Reference proteome</keyword>
<organism evidence="6 7">
    <name type="scientific">Shouchella lehensis G1</name>
    <dbReference type="NCBI Taxonomy" id="1246626"/>
    <lineage>
        <taxon>Bacteria</taxon>
        <taxon>Bacillati</taxon>
        <taxon>Bacillota</taxon>
        <taxon>Bacilli</taxon>
        <taxon>Bacillales</taxon>
        <taxon>Bacillaceae</taxon>
        <taxon>Shouchella</taxon>
    </lineage>
</organism>
<dbReference type="PANTHER" id="PTHR12684:SF2">
    <property type="entry name" value="TRNA 2'-PHOSPHOTRANSFERASE 1"/>
    <property type="match status" value="1"/>
</dbReference>
<dbReference type="Gene3D" id="3.20.170.30">
    <property type="match status" value="1"/>
</dbReference>
<sequence>MSENELNKFLSLILRHKPEKVGLKLDENGYVNVNDLLEGMTKSGRNINFLMLEEIVRTDEKNRYRFNETKTMIRANQGHSTSIKIQMKECIPPNYLLHGTTVNVVEEIGEKGILKMKRHYVHLTEDARTAITVGKRRGDVVLIKVAAGQMHLDGFVFYLSDNHVWQTETVPSKYCEVLRANS</sequence>
<dbReference type="KEGG" id="ble:BleG1_0123"/>
<evidence type="ECO:0000256" key="1">
    <source>
        <dbReference type="ARBA" id="ARBA00009836"/>
    </source>
</evidence>
<keyword evidence="2 5" id="KW-0808">Transferase</keyword>